<feature type="transmembrane region" description="Helical" evidence="2">
    <location>
        <begin position="277"/>
        <end position="294"/>
    </location>
</feature>
<proteinExistence type="predicted"/>
<protein>
    <submittedName>
        <fullName evidence="4">Acyltransferase</fullName>
        <ecNumber evidence="4">2.3.1.-</ecNumber>
    </submittedName>
</protein>
<feature type="compositionally biased region" description="Low complexity" evidence="1">
    <location>
        <begin position="53"/>
        <end position="62"/>
    </location>
</feature>
<evidence type="ECO:0000313" key="5">
    <source>
        <dbReference type="Proteomes" id="UP001214441"/>
    </source>
</evidence>
<feature type="transmembrane region" description="Helical" evidence="2">
    <location>
        <begin position="224"/>
        <end position="243"/>
    </location>
</feature>
<keyword evidence="4" id="KW-0808">Transferase</keyword>
<feature type="transmembrane region" description="Helical" evidence="2">
    <location>
        <begin position="87"/>
        <end position="108"/>
    </location>
</feature>
<dbReference type="Proteomes" id="UP001214441">
    <property type="component" value="Unassembled WGS sequence"/>
</dbReference>
<dbReference type="EC" id="2.3.1.-" evidence="4"/>
<keyword evidence="2" id="KW-0812">Transmembrane</keyword>
<accession>A0ABT7A673</accession>
<gene>
    <name evidence="4" type="ORF">NMN56_030085</name>
</gene>
<evidence type="ECO:0000256" key="1">
    <source>
        <dbReference type="SAM" id="MobiDB-lite"/>
    </source>
</evidence>
<feature type="transmembrane region" description="Helical" evidence="2">
    <location>
        <begin position="249"/>
        <end position="265"/>
    </location>
</feature>
<organism evidence="4 5">
    <name type="scientific">Streptomyces iconiensis</name>
    <dbReference type="NCBI Taxonomy" id="1384038"/>
    <lineage>
        <taxon>Bacteria</taxon>
        <taxon>Bacillati</taxon>
        <taxon>Actinomycetota</taxon>
        <taxon>Actinomycetes</taxon>
        <taxon>Kitasatosporales</taxon>
        <taxon>Streptomycetaceae</taxon>
        <taxon>Streptomyces</taxon>
    </lineage>
</organism>
<dbReference type="Pfam" id="PF01757">
    <property type="entry name" value="Acyl_transf_3"/>
    <property type="match status" value="1"/>
</dbReference>
<comment type="caution">
    <text evidence="4">The sequence shown here is derived from an EMBL/GenBank/DDBJ whole genome shotgun (WGS) entry which is preliminary data.</text>
</comment>
<evidence type="ECO:0000313" key="4">
    <source>
        <dbReference type="EMBL" id="MDJ1136123.1"/>
    </source>
</evidence>
<feature type="region of interest" description="Disordered" evidence="1">
    <location>
        <begin position="1"/>
        <end position="62"/>
    </location>
</feature>
<keyword evidence="5" id="KW-1185">Reference proteome</keyword>
<dbReference type="InterPro" id="IPR002656">
    <property type="entry name" value="Acyl_transf_3_dom"/>
</dbReference>
<reference evidence="4 5" key="1">
    <citation type="submission" date="2023-05" db="EMBL/GenBank/DDBJ databases">
        <title>Streptantibioticus silvisoli sp. nov., acidotolerant actinomycetes 1 from pine litter.</title>
        <authorList>
            <person name="Swiecimska M."/>
            <person name="Golinska P."/>
            <person name="Sangal V."/>
            <person name="Wachnowicz B."/>
            <person name="Goodfellow M."/>
        </authorList>
    </citation>
    <scope>NUCLEOTIDE SEQUENCE [LARGE SCALE GENOMIC DNA]</scope>
    <source>
        <strain evidence="4 5">DSM 42109</strain>
    </source>
</reference>
<evidence type="ECO:0000259" key="3">
    <source>
        <dbReference type="Pfam" id="PF01757"/>
    </source>
</evidence>
<feature type="transmembrane region" description="Helical" evidence="2">
    <location>
        <begin position="198"/>
        <end position="217"/>
    </location>
</feature>
<feature type="transmembrane region" description="Helical" evidence="2">
    <location>
        <begin position="314"/>
        <end position="333"/>
    </location>
</feature>
<feature type="transmembrane region" description="Helical" evidence="2">
    <location>
        <begin position="128"/>
        <end position="148"/>
    </location>
</feature>
<sequence>MPGQYAATGPQADADTLSLREYATAEPGPVPGPEAASKGGGSGTHRKGGKGAAGAKGAPGRAPGRDRYLDLLRALALLRVVVYHTFGWAWLTLVFPSMGVMFALAGSLMARSLKRPAISVIRGRIRRLLLPLWVYGVVVLSILAVQGWRPTKGDEFWWWARIACWIVPIGAPSFPWEIGSNGGMLEETWAVQAAGPLWYLRAYLWFVLLSPLLLRAFRRLPWATLLAPLALTAVVGTDLVTIPGETGEAITAFGVYGSCWVLGFAHQDGLLRQLPRYVVPSVAPVFMAVGFWWATGHLGPDGWDLNDIPLSNALWSFGFCLLLLHISPSWERLPGVLARFDKPITLANSRAVTLYLWHEIALIATIPIIDVLWNIDAISDSKSLSSLLEGSYAALMFVVIWPLIGLLMAAFGWAEDVAAKRKPRLFPMK</sequence>
<keyword evidence="4" id="KW-0012">Acyltransferase</keyword>
<feature type="domain" description="Acyltransferase 3" evidence="3">
    <location>
        <begin position="67"/>
        <end position="405"/>
    </location>
</feature>
<feature type="transmembrane region" description="Helical" evidence="2">
    <location>
        <begin position="354"/>
        <end position="373"/>
    </location>
</feature>
<name>A0ABT7A673_9ACTN</name>
<keyword evidence="2" id="KW-1133">Transmembrane helix</keyword>
<keyword evidence="2" id="KW-0472">Membrane</keyword>
<dbReference type="EMBL" id="JANCPR020000036">
    <property type="protein sequence ID" value="MDJ1136123.1"/>
    <property type="molecule type" value="Genomic_DNA"/>
</dbReference>
<evidence type="ECO:0000256" key="2">
    <source>
        <dbReference type="SAM" id="Phobius"/>
    </source>
</evidence>
<dbReference type="GO" id="GO:0016746">
    <property type="term" value="F:acyltransferase activity"/>
    <property type="evidence" value="ECO:0007669"/>
    <property type="project" value="UniProtKB-KW"/>
</dbReference>
<feature type="transmembrane region" description="Helical" evidence="2">
    <location>
        <begin position="393"/>
        <end position="414"/>
    </location>
</feature>